<dbReference type="PANTHER" id="PTHR36846">
    <property type="entry name" value="PROTEIN VIAA"/>
    <property type="match status" value="1"/>
</dbReference>
<dbReference type="GO" id="GO:0005829">
    <property type="term" value="C:cytosol"/>
    <property type="evidence" value="ECO:0007669"/>
    <property type="project" value="TreeGrafter"/>
</dbReference>
<evidence type="ECO:0000259" key="1">
    <source>
        <dbReference type="SMART" id="SM00327"/>
    </source>
</evidence>
<dbReference type="Proteomes" id="UP000006683">
    <property type="component" value="Chromosome"/>
</dbReference>
<reference evidence="2 3" key="1">
    <citation type="journal article" date="2010" name="Stand. Genomic Sci.">
        <title>Complete genome sequence of Ferrimonas balearica type strain (PAT).</title>
        <authorList>
            <person name="Nolan M."/>
            <person name="Sikorski J."/>
            <person name="Davenport K."/>
            <person name="Lucas S."/>
            <person name="Glavina Del Rio T."/>
            <person name="Tice H."/>
            <person name="Cheng J."/>
            <person name="Goodwin L."/>
            <person name="Pitluck S."/>
            <person name="Liolios K."/>
            <person name="Ivanova N."/>
            <person name="Mavromatis K."/>
            <person name="Ovchinnikova G."/>
            <person name="Pati A."/>
            <person name="Chen A."/>
            <person name="Palaniappan K."/>
            <person name="Land M."/>
            <person name="Hauser L."/>
            <person name="Chang Y."/>
            <person name="Jeffries C."/>
            <person name="Tapia R."/>
            <person name="Brettin T."/>
            <person name="Detter J."/>
            <person name="Han C."/>
            <person name="Yasawong M."/>
            <person name="Rohde M."/>
            <person name="Tindall B."/>
            <person name="Goker M."/>
            <person name="Woyke T."/>
            <person name="Bristow J."/>
            <person name="Eisen J."/>
            <person name="Markowitz V."/>
            <person name="Hugenholtz P."/>
            <person name="Kyrpides N."/>
            <person name="Klenk H."/>
            <person name="Lapidus A."/>
        </authorList>
    </citation>
    <scope>NUCLEOTIDE SEQUENCE [LARGE SCALE GENOMIC DNA]</scope>
    <source>
        <strain evidence="3">DSM 9799 / CCM 4581 / KCTC 23876 / PAT</strain>
    </source>
</reference>
<gene>
    <name evidence="2" type="ordered locus">Fbal_0459</name>
</gene>
<dbReference type="STRING" id="550540.Fbal_0459"/>
<dbReference type="OrthoDB" id="387240at2"/>
<organism evidence="2 3">
    <name type="scientific">Ferrimonas balearica (strain DSM 9799 / CCM 4581 / KCTC 23876 / PAT)</name>
    <dbReference type="NCBI Taxonomy" id="550540"/>
    <lineage>
        <taxon>Bacteria</taxon>
        <taxon>Pseudomonadati</taxon>
        <taxon>Pseudomonadota</taxon>
        <taxon>Gammaproteobacteria</taxon>
        <taxon>Alteromonadales</taxon>
        <taxon>Ferrimonadaceae</taxon>
        <taxon>Ferrimonas</taxon>
    </lineage>
</organism>
<dbReference type="AlphaFoldDB" id="E1SP24"/>
<dbReference type="eggNOG" id="COG2425">
    <property type="taxonomic scope" value="Bacteria"/>
</dbReference>
<name>E1SP24_FERBD</name>
<dbReference type="HOGENOM" id="CLU_022130_1_0_6"/>
<dbReference type="PANTHER" id="PTHR36846:SF1">
    <property type="entry name" value="PROTEIN VIAA"/>
    <property type="match status" value="1"/>
</dbReference>
<dbReference type="InterPro" id="IPR036465">
    <property type="entry name" value="vWFA_dom_sf"/>
</dbReference>
<dbReference type="Pfam" id="PF05762">
    <property type="entry name" value="VWA_CoxE"/>
    <property type="match status" value="1"/>
</dbReference>
<dbReference type="InterPro" id="IPR002035">
    <property type="entry name" value="VWF_A"/>
</dbReference>
<accession>E1SP24</accession>
<dbReference type="EMBL" id="CP002209">
    <property type="protein sequence ID" value="ADN74673.1"/>
    <property type="molecule type" value="Genomic_DNA"/>
</dbReference>
<feature type="domain" description="VWFA" evidence="1">
    <location>
        <begin position="306"/>
        <end position="470"/>
    </location>
</feature>
<dbReference type="Gene3D" id="3.40.50.410">
    <property type="entry name" value="von Willebrand factor, type A domain"/>
    <property type="match status" value="1"/>
</dbReference>
<dbReference type="SMART" id="SM00327">
    <property type="entry name" value="VWA"/>
    <property type="match status" value="1"/>
</dbReference>
<dbReference type="SUPFAM" id="SSF53300">
    <property type="entry name" value="vWA-like"/>
    <property type="match status" value="1"/>
</dbReference>
<dbReference type="GeneID" id="67180703"/>
<keyword evidence="3" id="KW-1185">Reference proteome</keyword>
<dbReference type="RefSeq" id="WP_013343979.1">
    <property type="nucleotide sequence ID" value="NC_014541.1"/>
</dbReference>
<evidence type="ECO:0000313" key="2">
    <source>
        <dbReference type="EMBL" id="ADN74673.1"/>
    </source>
</evidence>
<proteinExistence type="predicted"/>
<sequence length="485" mass="54480">MLDLTPQLQGLDSLLAQSPALQARLTDTLAQLDREARATLANECPYQPELSQCLSREQQLAEQGVTPARLATWLEEHDALMARCGVPANRPFWQQQRSQLKQQPERLLPLARLLLQQQRRALEQAQAQWQLNRLSVLRRDYLARLQAWLDTLLALQQRFRGLGLDPGVLVDLADSDALQQTAAELNRWADYLRGNPGILDLCERIGRHRQPQSQTEWHPITRRVAHWPLQANAPAPESLFGLLPGRDLPQLLPSEWAQLGDPELASLFELKYLEARLLAYQRRGWQRELQWRQETRLEPSETERARGPLVIAVDTSLSMQGTPESAAKAIALCLSATARSHHRPVHLINFATELAERDLTQHSEGLLGFLQLSFHGGTDVALALEAALNTLSRPDYELADVVLLSDMVLLDLPQPLLQRIDEARRQGHQIHAVAIGEIVRTTNLNSRLDCQWQFCPLQGDIEQSEGEAPAAAVQHGHWQGLAGSA</sequence>
<protein>
    <submittedName>
        <fullName evidence="2">von Willebrand factor type A</fullName>
    </submittedName>
</protein>
<dbReference type="InterPro" id="IPR008912">
    <property type="entry name" value="Uncharacterised_CoxE"/>
</dbReference>
<evidence type="ECO:0000313" key="3">
    <source>
        <dbReference type="Proteomes" id="UP000006683"/>
    </source>
</evidence>
<dbReference type="KEGG" id="fbl:Fbal_0459"/>